<dbReference type="EMBL" id="BGZK01001946">
    <property type="protein sequence ID" value="GBP88629.1"/>
    <property type="molecule type" value="Genomic_DNA"/>
</dbReference>
<accession>A0A4C1ZP14</accession>
<proteinExistence type="predicted"/>
<keyword evidence="2" id="KW-1185">Reference proteome</keyword>
<organism evidence="1 2">
    <name type="scientific">Eumeta variegata</name>
    <name type="common">Bagworm moth</name>
    <name type="synonym">Eumeta japonica</name>
    <dbReference type="NCBI Taxonomy" id="151549"/>
    <lineage>
        <taxon>Eukaryota</taxon>
        <taxon>Metazoa</taxon>
        <taxon>Ecdysozoa</taxon>
        <taxon>Arthropoda</taxon>
        <taxon>Hexapoda</taxon>
        <taxon>Insecta</taxon>
        <taxon>Pterygota</taxon>
        <taxon>Neoptera</taxon>
        <taxon>Endopterygota</taxon>
        <taxon>Lepidoptera</taxon>
        <taxon>Glossata</taxon>
        <taxon>Ditrysia</taxon>
        <taxon>Tineoidea</taxon>
        <taxon>Psychidae</taxon>
        <taxon>Oiketicinae</taxon>
        <taxon>Eumeta</taxon>
    </lineage>
</organism>
<evidence type="ECO:0000313" key="1">
    <source>
        <dbReference type="EMBL" id="GBP88629.1"/>
    </source>
</evidence>
<sequence>MFDTFQSRIFLQSSCESQRCERSHRFKKLCKRESRSRSARVRRGRGAEVIECYRDRSLLQRVASRIDHETCQPHLRTKSGALCAAGRGNNNGQTLTHCIVLKPSLMLLFRSMPPPSPLKRPPGPPPACLHEVTCRVDTYKLVVCFSSLAEP</sequence>
<name>A0A4C1ZP14_EUMVA</name>
<comment type="caution">
    <text evidence="1">The sequence shown here is derived from an EMBL/GenBank/DDBJ whole genome shotgun (WGS) entry which is preliminary data.</text>
</comment>
<dbReference type="Proteomes" id="UP000299102">
    <property type="component" value="Unassembled WGS sequence"/>
</dbReference>
<dbReference type="AlphaFoldDB" id="A0A4C1ZP14"/>
<protein>
    <submittedName>
        <fullName evidence="1">Uncharacterized protein</fullName>
    </submittedName>
</protein>
<evidence type="ECO:0000313" key="2">
    <source>
        <dbReference type="Proteomes" id="UP000299102"/>
    </source>
</evidence>
<reference evidence="1 2" key="1">
    <citation type="journal article" date="2019" name="Commun. Biol.">
        <title>The bagworm genome reveals a unique fibroin gene that provides high tensile strength.</title>
        <authorList>
            <person name="Kono N."/>
            <person name="Nakamura H."/>
            <person name="Ohtoshi R."/>
            <person name="Tomita M."/>
            <person name="Numata K."/>
            <person name="Arakawa K."/>
        </authorList>
    </citation>
    <scope>NUCLEOTIDE SEQUENCE [LARGE SCALE GENOMIC DNA]</scope>
</reference>
<gene>
    <name evidence="1" type="ORF">EVAR_65947_1</name>
</gene>